<reference evidence="6 7" key="1">
    <citation type="submission" date="2019-08" db="EMBL/GenBank/DDBJ databases">
        <title>In-depth cultivation of the pig gut microbiome towards novel bacterial diversity and tailored functional studies.</title>
        <authorList>
            <person name="Wylensek D."/>
            <person name="Hitch T.C.A."/>
            <person name="Clavel T."/>
        </authorList>
    </citation>
    <scope>NUCLEOTIDE SEQUENCE [LARGE SCALE GENOMIC DNA]</scope>
    <source>
        <strain evidence="6 7">Oil+RF-744-WCA-WT-13</strain>
    </source>
</reference>
<dbReference type="GO" id="GO:0005829">
    <property type="term" value="C:cytosol"/>
    <property type="evidence" value="ECO:0007669"/>
    <property type="project" value="TreeGrafter"/>
</dbReference>
<keyword evidence="3" id="KW-0418">Kinase</keyword>
<evidence type="ECO:0000259" key="5">
    <source>
        <dbReference type="Pfam" id="PF13657"/>
    </source>
</evidence>
<proteinExistence type="inferred from homology"/>
<dbReference type="GO" id="GO:0004674">
    <property type="term" value="F:protein serine/threonine kinase activity"/>
    <property type="evidence" value="ECO:0007669"/>
    <property type="project" value="TreeGrafter"/>
</dbReference>
<feature type="domain" description="HipA-like C-terminal" evidence="4">
    <location>
        <begin position="158"/>
        <end position="364"/>
    </location>
</feature>
<comment type="caution">
    <text evidence="6">The sequence shown here is derived from an EMBL/GenBank/DDBJ whole genome shotgun (WGS) entry which is preliminary data.</text>
</comment>
<accession>A0A7X2P7F8</accession>
<evidence type="ECO:0000259" key="4">
    <source>
        <dbReference type="Pfam" id="PF07804"/>
    </source>
</evidence>
<dbReference type="PANTHER" id="PTHR37419">
    <property type="entry name" value="SERINE/THREONINE-PROTEIN KINASE TOXIN HIPA"/>
    <property type="match status" value="1"/>
</dbReference>
<protein>
    <submittedName>
        <fullName evidence="6">Type II toxin-antitoxin system HipA family toxin</fullName>
    </submittedName>
</protein>
<dbReference type="AlphaFoldDB" id="A0A7X2P7F8"/>
<evidence type="ECO:0000313" key="6">
    <source>
        <dbReference type="EMBL" id="MST81201.1"/>
    </source>
</evidence>
<evidence type="ECO:0000256" key="1">
    <source>
        <dbReference type="ARBA" id="ARBA00010164"/>
    </source>
</evidence>
<sequence length="376" mass="42626">MRNTKRLDVSIDGIKVGDLAMMPDHRAAFQYSPVWLRNGFSISPFSLPLDTEVHIPANMNCSGLFGVFEDSLPDAWGRLLVDRALGKRGIRPDSLNVLDRLAIVGENGIGDLEYRPAEHFEEEIGTALSLDEIQEQCSRVLKSEDAENLDTLFRLGGSTGGTRPKIYLSLEGKEWMIKFQTRHDIPDSGLMEYRYAQCAVKCGIPMSRTRLFPSDTCRGYFGSERFDRKGGLKEHIVTVKGLLELAFDQPSLDYSSLLRMTDILTCHSEEQILQMFRIACFNVFSHNQDDHSKNFSFLYDKKKRVWKLAPAYDLTFSTTAYNEHTTSVNYNGRNPGKKEFLEIASENGILKAKAAEIIDQIHDFVKADLNEYVNDL</sequence>
<dbReference type="Pfam" id="PF07804">
    <property type="entry name" value="HipA_C"/>
    <property type="match status" value="1"/>
</dbReference>
<dbReference type="Proteomes" id="UP000466864">
    <property type="component" value="Unassembled WGS sequence"/>
</dbReference>
<dbReference type="InterPro" id="IPR012893">
    <property type="entry name" value="HipA-like_C"/>
</dbReference>
<evidence type="ECO:0000256" key="3">
    <source>
        <dbReference type="ARBA" id="ARBA00022777"/>
    </source>
</evidence>
<evidence type="ECO:0000313" key="7">
    <source>
        <dbReference type="Proteomes" id="UP000466864"/>
    </source>
</evidence>
<dbReference type="Gene3D" id="1.10.1070.20">
    <property type="match status" value="1"/>
</dbReference>
<dbReference type="RefSeq" id="WP_154456994.1">
    <property type="nucleotide sequence ID" value="NZ_VUMV01000001.1"/>
</dbReference>
<dbReference type="InterPro" id="IPR017508">
    <property type="entry name" value="HipA_N1"/>
</dbReference>
<dbReference type="InterPro" id="IPR052028">
    <property type="entry name" value="HipA_Ser/Thr_kinase"/>
</dbReference>
<name>A0A7X2P7F8_9FIRM</name>
<comment type="similarity">
    <text evidence="1">Belongs to the HipA Ser/Thr kinase family.</text>
</comment>
<feature type="domain" description="HipA N-terminal subdomain 1" evidence="5">
    <location>
        <begin position="7"/>
        <end position="114"/>
    </location>
</feature>
<dbReference type="EMBL" id="VUMV01000001">
    <property type="protein sequence ID" value="MST81201.1"/>
    <property type="molecule type" value="Genomic_DNA"/>
</dbReference>
<gene>
    <name evidence="6" type="ORF">FYJ60_02525</name>
</gene>
<keyword evidence="7" id="KW-1185">Reference proteome</keyword>
<evidence type="ECO:0000256" key="2">
    <source>
        <dbReference type="ARBA" id="ARBA00022679"/>
    </source>
</evidence>
<dbReference type="Pfam" id="PF13657">
    <property type="entry name" value="Couple_hipA"/>
    <property type="match status" value="1"/>
</dbReference>
<keyword evidence="2" id="KW-0808">Transferase</keyword>
<dbReference type="PANTHER" id="PTHR37419:SF8">
    <property type="entry name" value="TOXIN YJJJ"/>
    <property type="match status" value="1"/>
</dbReference>
<organism evidence="6 7">
    <name type="scientific">Bilifractor porci</name>
    <dbReference type="NCBI Taxonomy" id="2606636"/>
    <lineage>
        <taxon>Bacteria</taxon>
        <taxon>Bacillati</taxon>
        <taxon>Bacillota</taxon>
        <taxon>Clostridia</taxon>
        <taxon>Lachnospirales</taxon>
        <taxon>Lachnospiraceae</taxon>
        <taxon>Bilifractor</taxon>
    </lineage>
</organism>